<keyword evidence="2" id="KW-1185">Reference proteome</keyword>
<reference evidence="1 2" key="1">
    <citation type="submission" date="2015-04" db="EMBL/GenBank/DDBJ databases">
        <title>Complete Sequence for the Genome of the Thioalkalivibrio versutus D301.</title>
        <authorList>
            <person name="Mu T."/>
            <person name="Zhou J."/>
            <person name="Xu X."/>
        </authorList>
    </citation>
    <scope>NUCLEOTIDE SEQUENCE [LARGE SCALE GENOMIC DNA]</scope>
    <source>
        <strain evidence="1 2">D301</strain>
    </source>
</reference>
<dbReference type="AlphaFoldDB" id="A0A0G3G2L6"/>
<organism evidence="1 2">
    <name type="scientific">Thioalkalivibrio versutus</name>
    <dbReference type="NCBI Taxonomy" id="106634"/>
    <lineage>
        <taxon>Bacteria</taxon>
        <taxon>Pseudomonadati</taxon>
        <taxon>Pseudomonadota</taxon>
        <taxon>Gammaproteobacteria</taxon>
        <taxon>Chromatiales</taxon>
        <taxon>Ectothiorhodospiraceae</taxon>
        <taxon>Thioalkalivibrio</taxon>
    </lineage>
</organism>
<accession>A0A0G3G2L6</accession>
<evidence type="ECO:0000313" key="1">
    <source>
        <dbReference type="EMBL" id="AKJ95493.1"/>
    </source>
</evidence>
<dbReference type="KEGG" id="tvr:TVD_09050"/>
<sequence length="186" mass="20998">MKPRLILIMLPALLAGCGGSAEPYKDREAAYDRSSECHQAREDSEDCRLAYEALIEIERASTEDGEIDAYKEKYCSGLSHDDLLCEVGKVISLRIDQEQSARVQARVEHYLGNRSELRDQYNECGSMYYEEAGLERDGAWIGAAGVRKLHRAKSAFSDEFNEECRVAADAANRLKIEFADYFVKVL</sequence>
<protein>
    <submittedName>
        <fullName evidence="1">Uncharacterized protein</fullName>
    </submittedName>
</protein>
<dbReference type="RefSeq" id="WP_047251415.1">
    <property type="nucleotide sequence ID" value="NZ_CP011367.1"/>
</dbReference>
<dbReference type="STRING" id="106634.TVD_09050"/>
<dbReference type="EMBL" id="CP011367">
    <property type="protein sequence ID" value="AKJ95493.1"/>
    <property type="molecule type" value="Genomic_DNA"/>
</dbReference>
<proteinExistence type="predicted"/>
<gene>
    <name evidence="1" type="ORF">TVD_09050</name>
</gene>
<dbReference type="PATRIC" id="fig|106634.4.peg.1851"/>
<dbReference type="PROSITE" id="PS51257">
    <property type="entry name" value="PROKAR_LIPOPROTEIN"/>
    <property type="match status" value="1"/>
</dbReference>
<name>A0A0G3G2L6_9GAMM</name>
<dbReference type="Proteomes" id="UP000064201">
    <property type="component" value="Chromosome"/>
</dbReference>
<evidence type="ECO:0000313" key="2">
    <source>
        <dbReference type="Proteomes" id="UP000064201"/>
    </source>
</evidence>